<dbReference type="EMBL" id="JANURN010000009">
    <property type="protein sequence ID" value="MDL0082761.1"/>
    <property type="molecule type" value="Genomic_DNA"/>
</dbReference>
<gene>
    <name evidence="1" type="ORF">NYG90_08790</name>
</gene>
<evidence type="ECO:0000313" key="2">
    <source>
        <dbReference type="Proteomes" id="UP001173802"/>
    </source>
</evidence>
<evidence type="ECO:0000313" key="1">
    <source>
        <dbReference type="EMBL" id="MDL0082761.1"/>
    </source>
</evidence>
<organism evidence="1 2">
    <name type="scientific">Helicobacter zhangjianzhongii</name>
    <dbReference type="NCBI Taxonomy" id="2974574"/>
    <lineage>
        <taxon>Bacteria</taxon>
        <taxon>Pseudomonadati</taxon>
        <taxon>Campylobacterota</taxon>
        <taxon>Epsilonproteobacteria</taxon>
        <taxon>Campylobacterales</taxon>
        <taxon>Helicobacteraceae</taxon>
        <taxon>Helicobacter</taxon>
    </lineage>
</organism>
<protein>
    <submittedName>
        <fullName evidence="1">Uncharacterized protein</fullName>
    </submittedName>
</protein>
<comment type="caution">
    <text evidence="1">The sequence shown here is derived from an EMBL/GenBank/DDBJ whole genome shotgun (WGS) entry which is preliminary data.</text>
</comment>
<accession>A0ACC6FTY4</accession>
<name>A0ACC6FTY4_9HELI</name>
<proteinExistence type="predicted"/>
<keyword evidence="2" id="KW-1185">Reference proteome</keyword>
<dbReference type="Proteomes" id="UP001173802">
    <property type="component" value="Unassembled WGS sequence"/>
</dbReference>
<reference evidence="1 2" key="1">
    <citation type="journal article" date="2023" name="Microorganisms">
        <title>Isolation and Genomic Characteristics of Cat-Borne Campylobacter felis sp. nov. and Sheep-Borne Campylobacter ovis sp. nov.</title>
        <authorList>
            <person name="Wang H."/>
            <person name="Li Y."/>
            <person name="Gu Y."/>
            <person name="Zhou G."/>
            <person name="Chen X."/>
            <person name="Zhang X."/>
            <person name="Shao Z."/>
            <person name="Zhang J."/>
            <person name="Zhang M."/>
        </authorList>
    </citation>
    <scope>NUCLEOTIDE SEQUENCE [LARGE SCALE GENOMIC DNA]</scope>
    <source>
        <strain evidence="1 2">XJK30-2</strain>
    </source>
</reference>
<sequence length="41" mass="4508">MLPLSLESTFSQSRDSKSNAYFLSLRAVLAPRGNPFSKSGF</sequence>